<sequence>MRPRCRGDIGLLEHELVHVRQWRRSFGLFWVLYLFSRKHRLKYELEAYRRHLEFAPDNVAHFAQLLGTQYRLNVPVEEAYRLLVEVCVEP</sequence>
<name>A0ABV7FD46_9BURK</name>
<proteinExistence type="predicted"/>
<organism evidence="1 2">
    <name type="scientific">Undibacterium arcticum</name>
    <dbReference type="NCBI Taxonomy" id="1762892"/>
    <lineage>
        <taxon>Bacteria</taxon>
        <taxon>Pseudomonadati</taxon>
        <taxon>Pseudomonadota</taxon>
        <taxon>Betaproteobacteria</taxon>
        <taxon>Burkholderiales</taxon>
        <taxon>Oxalobacteraceae</taxon>
        <taxon>Undibacterium</taxon>
    </lineage>
</organism>
<evidence type="ECO:0000313" key="2">
    <source>
        <dbReference type="Proteomes" id="UP001595530"/>
    </source>
</evidence>
<comment type="caution">
    <text evidence="1">The sequence shown here is derived from an EMBL/GenBank/DDBJ whole genome shotgun (WGS) entry which is preliminary data.</text>
</comment>
<dbReference type="RefSeq" id="WP_390333486.1">
    <property type="nucleotide sequence ID" value="NZ_JBHRTP010000111.1"/>
</dbReference>
<keyword evidence="2" id="KW-1185">Reference proteome</keyword>
<evidence type="ECO:0008006" key="3">
    <source>
        <dbReference type="Google" id="ProtNLM"/>
    </source>
</evidence>
<reference evidence="2" key="1">
    <citation type="journal article" date="2019" name="Int. J. Syst. Evol. Microbiol.">
        <title>The Global Catalogue of Microorganisms (GCM) 10K type strain sequencing project: providing services to taxonomists for standard genome sequencing and annotation.</title>
        <authorList>
            <consortium name="The Broad Institute Genomics Platform"/>
            <consortium name="The Broad Institute Genome Sequencing Center for Infectious Disease"/>
            <person name="Wu L."/>
            <person name="Ma J."/>
        </authorList>
    </citation>
    <scope>NUCLEOTIDE SEQUENCE [LARGE SCALE GENOMIC DNA]</scope>
    <source>
        <strain evidence="2">KCTC 42986</strain>
    </source>
</reference>
<protein>
    <recommendedName>
        <fullName evidence="3">DUF4157 domain-containing protein</fullName>
    </recommendedName>
</protein>
<evidence type="ECO:0000313" key="1">
    <source>
        <dbReference type="EMBL" id="MFC3111376.1"/>
    </source>
</evidence>
<accession>A0ABV7FD46</accession>
<dbReference type="Proteomes" id="UP001595530">
    <property type="component" value="Unassembled WGS sequence"/>
</dbReference>
<dbReference type="EMBL" id="JBHRTP010000111">
    <property type="protein sequence ID" value="MFC3111376.1"/>
    <property type="molecule type" value="Genomic_DNA"/>
</dbReference>
<gene>
    <name evidence="1" type="ORF">ACFOFO_26120</name>
</gene>